<feature type="domain" description="AMP-dependent synthetase/ligase" evidence="1">
    <location>
        <begin position="77"/>
        <end position="301"/>
    </location>
</feature>
<name>A0A059UX55_PSEPU</name>
<proteinExistence type="predicted"/>
<reference evidence="3 4" key="1">
    <citation type="submission" date="2018-10" db="EMBL/GenBank/DDBJ databases">
        <title>An outbreak of IMP-63 producing strain in France.</title>
        <authorList>
            <person name="Bour M."/>
            <person name="Liapis E."/>
            <person name="Plesiat P."/>
        </authorList>
    </citation>
    <scope>NUCLEOTIDE SEQUENCE [LARGE SCALE GENOMIC DNA]</scope>
    <source>
        <strain evidence="3 4">12917</strain>
    </source>
</reference>
<keyword evidence="3" id="KW-0436">Ligase</keyword>
<sequence length="445" mass="49760">MSAARFYDRNTESLSRSELDKLQLEKLKAMLIHVNETNEFYRSKWEAAGVDVQKIQSFEDFRKYVPTVEKSDFLEDQLSFPPFGKRMASSSFEGDRVEIYTTSGTSGQGVEVHIQSMRELAVMEQLYGYYLTWAGLKPGDSTMLTLPITMLAGGRAEYQGAVAHGLTTYPIGNYASQQKVDLIKRFKPKSLFGSTSYFAHLATQLGEDAKKCGVEVLLTGLEGVGPSFFERLQDQWGARAADRFGCAQMRADFMFTDERGVGTPSDPGVLVNTDPFVYLEVLDVNTGLPVADGEFGELVVTSLYHFDNPVIRNRLKDGGIFRKGGMGGVQRQFSGIQVGSITRIDDVKKIKGINVYPQAVDDILFSLPEVEQYEVILSSTADFTDQVLVNIQCRDSVAVMPSDGGARIRSLFKERLGINFNVAFVDFIEVSDYKARRWKDLRNRD</sequence>
<evidence type="ECO:0000313" key="4">
    <source>
        <dbReference type="Proteomes" id="UP000278162"/>
    </source>
</evidence>
<dbReference type="Proteomes" id="UP000278162">
    <property type="component" value="Unassembled WGS sequence"/>
</dbReference>
<evidence type="ECO:0000259" key="1">
    <source>
        <dbReference type="Pfam" id="PF00501"/>
    </source>
</evidence>
<dbReference type="PANTHER" id="PTHR43845">
    <property type="entry name" value="BLR5969 PROTEIN"/>
    <property type="match status" value="1"/>
</dbReference>
<dbReference type="InterPro" id="IPR045851">
    <property type="entry name" value="AMP-bd_C_sf"/>
</dbReference>
<comment type="caution">
    <text evidence="3">The sequence shown here is derived from an EMBL/GenBank/DDBJ whole genome shotgun (WGS) entry which is preliminary data.</text>
</comment>
<evidence type="ECO:0000259" key="2">
    <source>
        <dbReference type="Pfam" id="PF14535"/>
    </source>
</evidence>
<evidence type="ECO:0000313" key="3">
    <source>
        <dbReference type="EMBL" id="RNF94002.1"/>
    </source>
</evidence>
<dbReference type="Pfam" id="PF14535">
    <property type="entry name" value="AMP-binding_C_2"/>
    <property type="match status" value="1"/>
</dbReference>
<dbReference type="RefSeq" id="WP_038409449.1">
    <property type="nucleotide sequence ID" value="NZ_CP007620.1"/>
</dbReference>
<dbReference type="OrthoDB" id="580775at2"/>
<feature type="domain" description="AMP-dependent ligase C-terminal" evidence="2">
    <location>
        <begin position="352"/>
        <end position="442"/>
    </location>
</feature>
<dbReference type="InterPro" id="IPR028154">
    <property type="entry name" value="AMP-dep_Lig_C"/>
</dbReference>
<dbReference type="AlphaFoldDB" id="A0A059UX55"/>
<dbReference type="Gene3D" id="3.30.300.30">
    <property type="match status" value="1"/>
</dbReference>
<protein>
    <submittedName>
        <fullName evidence="3">Phenylacetate--CoA ligase family protein</fullName>
    </submittedName>
</protein>
<dbReference type="EMBL" id="RJAI01000002">
    <property type="protein sequence ID" value="RNF94002.1"/>
    <property type="molecule type" value="Genomic_DNA"/>
</dbReference>
<dbReference type="KEGG" id="ppud:DW66_2654"/>
<dbReference type="PANTHER" id="PTHR43845:SF1">
    <property type="entry name" value="BLR5969 PROTEIN"/>
    <property type="match status" value="1"/>
</dbReference>
<dbReference type="InterPro" id="IPR000873">
    <property type="entry name" value="AMP-dep_synth/lig_dom"/>
</dbReference>
<gene>
    <name evidence="3" type="ORF">EFK07_01345</name>
</gene>
<dbReference type="Gene3D" id="3.40.50.12780">
    <property type="entry name" value="N-terminal domain of ligase-like"/>
    <property type="match status" value="1"/>
</dbReference>
<dbReference type="GO" id="GO:0016874">
    <property type="term" value="F:ligase activity"/>
    <property type="evidence" value="ECO:0007669"/>
    <property type="project" value="UniProtKB-KW"/>
</dbReference>
<dbReference type="InterPro" id="IPR042099">
    <property type="entry name" value="ANL_N_sf"/>
</dbReference>
<dbReference type="Pfam" id="PF00501">
    <property type="entry name" value="AMP-binding"/>
    <property type="match status" value="1"/>
</dbReference>
<organism evidence="3 4">
    <name type="scientific">Pseudomonas putida</name>
    <name type="common">Arthrobacter siderocapsulatus</name>
    <dbReference type="NCBI Taxonomy" id="303"/>
    <lineage>
        <taxon>Bacteria</taxon>
        <taxon>Pseudomonadati</taxon>
        <taxon>Pseudomonadota</taxon>
        <taxon>Gammaproteobacteria</taxon>
        <taxon>Pseudomonadales</taxon>
        <taxon>Pseudomonadaceae</taxon>
        <taxon>Pseudomonas</taxon>
    </lineage>
</organism>
<accession>A0A059UX55</accession>
<dbReference type="SUPFAM" id="SSF56801">
    <property type="entry name" value="Acetyl-CoA synthetase-like"/>
    <property type="match status" value="1"/>
</dbReference>